<dbReference type="InterPro" id="IPR006523">
    <property type="entry name" value="RinA"/>
</dbReference>
<reference evidence="1" key="1">
    <citation type="submission" date="2023-05" db="EMBL/GenBank/DDBJ databases">
        <title>Comparative genomics of Bacillaceae isolates and their secondary metabolite potential.</title>
        <authorList>
            <person name="Song L."/>
            <person name="Nielsen L.J."/>
            <person name="Mohite O."/>
            <person name="Xu X."/>
            <person name="Weber T."/>
            <person name="Kovacs A.T."/>
        </authorList>
    </citation>
    <scope>NUCLEOTIDE SEQUENCE</scope>
    <source>
        <strain evidence="1">LY1</strain>
    </source>
</reference>
<name>A0AAX3WR50_9BACI</name>
<dbReference type="AlphaFoldDB" id="A0AAX3WR50"/>
<dbReference type="NCBIfam" id="TIGR01636">
    <property type="entry name" value="phage_rinA"/>
    <property type="match status" value="1"/>
</dbReference>
<dbReference type="Proteomes" id="UP001178322">
    <property type="component" value="Chromosome"/>
</dbReference>
<evidence type="ECO:0000313" key="1">
    <source>
        <dbReference type="EMBL" id="WHY50271.1"/>
    </source>
</evidence>
<gene>
    <name evidence="1" type="ORF">QNH24_18335</name>
</gene>
<dbReference type="RefSeq" id="WP_283868955.1">
    <property type="nucleotide sequence ID" value="NZ_CP126101.1"/>
</dbReference>
<sequence>MSKLSRNDIQKLEDYWINLNEYKKQLQFREWELLNPYKETDTNIGGGRSNNTSDTTGHKAMILVEDTLYQNLKRIVSTIENMYENLDKDQKTIVDMRYRDKSECYEWQHIADELYMSVQRVLRKRNALIDETARRLGWV</sequence>
<proteinExistence type="predicted"/>
<evidence type="ECO:0000313" key="2">
    <source>
        <dbReference type="Proteomes" id="UP001178322"/>
    </source>
</evidence>
<dbReference type="EMBL" id="CP126101">
    <property type="protein sequence ID" value="WHY50271.1"/>
    <property type="molecule type" value="Genomic_DNA"/>
</dbReference>
<protein>
    <submittedName>
        <fullName evidence="1">Transcriptional regulator</fullName>
    </submittedName>
</protein>
<accession>A0AAX3WR50</accession>
<organism evidence="1 2">
    <name type="scientific">Lysinibacillus pakistanensis</name>
    <dbReference type="NCBI Taxonomy" id="759811"/>
    <lineage>
        <taxon>Bacteria</taxon>
        <taxon>Bacillati</taxon>
        <taxon>Bacillota</taxon>
        <taxon>Bacilli</taxon>
        <taxon>Bacillales</taxon>
        <taxon>Bacillaceae</taxon>
        <taxon>Lysinibacillus</taxon>
    </lineage>
</organism>